<proteinExistence type="predicted"/>
<dbReference type="AlphaFoldDB" id="A0A2P6V125"/>
<dbReference type="Gene3D" id="2.60.40.760">
    <property type="entry name" value="Expansin, cellulose-binding-like domain"/>
    <property type="match status" value="1"/>
</dbReference>
<evidence type="ECO:0000256" key="2">
    <source>
        <dbReference type="SAM" id="MobiDB-lite"/>
    </source>
</evidence>
<protein>
    <submittedName>
        <fullName evidence="5">Expansin 1</fullName>
    </submittedName>
</protein>
<dbReference type="PANTHER" id="PTHR31836:SF21">
    <property type="entry name" value="EXPANSIN-LIKE PROTEIN 7"/>
    <property type="match status" value="1"/>
</dbReference>
<dbReference type="PANTHER" id="PTHR31836">
    <property type="match status" value="1"/>
</dbReference>
<feature type="compositionally biased region" description="Gly residues" evidence="2">
    <location>
        <begin position="174"/>
        <end position="186"/>
    </location>
</feature>
<dbReference type="InterPro" id="IPR007112">
    <property type="entry name" value="Expansin/allergen_DPBB_dom"/>
</dbReference>
<dbReference type="EMBL" id="LHPF02000048">
    <property type="protein sequence ID" value="PSC67783.1"/>
    <property type="molecule type" value="Genomic_DNA"/>
</dbReference>
<dbReference type="OrthoDB" id="508619at2759"/>
<dbReference type="InterPro" id="IPR009009">
    <property type="entry name" value="RlpA-like_DPBB"/>
</dbReference>
<feature type="signal peptide" evidence="3">
    <location>
        <begin position="1"/>
        <end position="23"/>
    </location>
</feature>
<feature type="region of interest" description="Disordered" evidence="2">
    <location>
        <begin position="247"/>
        <end position="275"/>
    </location>
</feature>
<dbReference type="CDD" id="cd22271">
    <property type="entry name" value="DPBB_EXP_N-like"/>
    <property type="match status" value="1"/>
</dbReference>
<dbReference type="Gene3D" id="2.40.40.10">
    <property type="entry name" value="RlpA-like domain"/>
    <property type="match status" value="1"/>
</dbReference>
<feature type="chain" id="PRO_5015149979" evidence="3">
    <location>
        <begin position="24"/>
        <end position="496"/>
    </location>
</feature>
<evidence type="ECO:0000313" key="6">
    <source>
        <dbReference type="Proteomes" id="UP000239649"/>
    </source>
</evidence>
<sequence length="496" mass="51268">MCRRSALALLAVVLAATSSGVGAAPLALEHSLDGGRTWAQAGIVTLQATRKRATAELERTPLSEAQRAQLGELLSSDGLYRLRVAGAAAGAAPVATSFPARCLAAAAAPGGLELGLLEAGEVAGIALAAPCACGAAPSAGLPALPHSQDLSVRMPGTAPEPLPLVAPPGQQPAGAGGMGAGAGGASGAASGAVPRQAGQAGSQAGGEEGGEEGGKKPEEEKTWLQKNWMMVVPAGFVLMNILGNAGNQQQQQRGGPGGAAAPLASGAEPNVTAQSGPMPLSGGGAPWLPAGTFSGEGTAFSEAVPGTGAGFACSFRYLNPFFSTNFAAINRPMWDEGRACGKCVTAWCVDDLCPVKGKRVQVQITDLCPECKEGDVDFSIPVYREITGMWPHRLAIQWEWSDCSPQIEGDIIVTPKDGINAQWQAFYFANFRYPLNKVLLNGKELQREQFQFWIHSGELQTPATFELEAVNGQRVVATVDNPTQGETKIPNFPTAY</sequence>
<feature type="compositionally biased region" description="Pro residues" evidence="2">
    <location>
        <begin position="158"/>
        <end position="170"/>
    </location>
</feature>
<dbReference type="Pfam" id="PF03330">
    <property type="entry name" value="DPBB_1"/>
    <property type="match status" value="1"/>
</dbReference>
<dbReference type="CDD" id="cd22209">
    <property type="entry name" value="EMC10"/>
    <property type="match status" value="1"/>
</dbReference>
<evidence type="ECO:0000259" key="4">
    <source>
        <dbReference type="PROSITE" id="PS50842"/>
    </source>
</evidence>
<dbReference type="InterPro" id="IPR051477">
    <property type="entry name" value="Expansin_CellWall"/>
</dbReference>
<feature type="compositionally biased region" description="Low complexity" evidence="2">
    <location>
        <begin position="187"/>
        <end position="202"/>
    </location>
</feature>
<evidence type="ECO:0000313" key="5">
    <source>
        <dbReference type="EMBL" id="PSC67783.1"/>
    </source>
</evidence>
<evidence type="ECO:0000256" key="3">
    <source>
        <dbReference type="SAM" id="SignalP"/>
    </source>
</evidence>
<feature type="compositionally biased region" description="Low complexity" evidence="2">
    <location>
        <begin position="247"/>
        <end position="267"/>
    </location>
</feature>
<keyword evidence="1 3" id="KW-0732">Signal</keyword>
<feature type="region of interest" description="Disordered" evidence="2">
    <location>
        <begin position="147"/>
        <end position="219"/>
    </location>
</feature>
<feature type="domain" description="Expansin-like EG45" evidence="4">
    <location>
        <begin position="306"/>
        <end position="380"/>
    </location>
</feature>
<organism evidence="5 6">
    <name type="scientific">Micractinium conductrix</name>
    <dbReference type="NCBI Taxonomy" id="554055"/>
    <lineage>
        <taxon>Eukaryota</taxon>
        <taxon>Viridiplantae</taxon>
        <taxon>Chlorophyta</taxon>
        <taxon>core chlorophytes</taxon>
        <taxon>Trebouxiophyceae</taxon>
        <taxon>Chlorellales</taxon>
        <taxon>Chlorellaceae</taxon>
        <taxon>Chlorella clade</taxon>
        <taxon>Micractinium</taxon>
    </lineage>
</organism>
<dbReference type="Proteomes" id="UP000239649">
    <property type="component" value="Unassembled WGS sequence"/>
</dbReference>
<dbReference type="SUPFAM" id="SSF50685">
    <property type="entry name" value="Barwin-like endoglucanases"/>
    <property type="match status" value="1"/>
</dbReference>
<dbReference type="InterPro" id="IPR036908">
    <property type="entry name" value="RlpA-like_sf"/>
</dbReference>
<dbReference type="InterPro" id="IPR036749">
    <property type="entry name" value="Expansin_CBD_sf"/>
</dbReference>
<reference evidence="5 6" key="1">
    <citation type="journal article" date="2018" name="Plant J.">
        <title>Genome sequences of Chlorella sorokiniana UTEX 1602 and Micractinium conductrix SAG 241.80: implications to maltose excretion by a green alga.</title>
        <authorList>
            <person name="Arriola M.B."/>
            <person name="Velmurugan N."/>
            <person name="Zhang Y."/>
            <person name="Plunkett M.H."/>
            <person name="Hondzo H."/>
            <person name="Barney B.M."/>
        </authorList>
    </citation>
    <scope>NUCLEOTIDE SEQUENCE [LARGE SCALE GENOMIC DNA]</scope>
    <source>
        <strain evidence="5 6">SAG 241.80</strain>
    </source>
</reference>
<name>A0A2P6V125_9CHLO</name>
<dbReference type="Pfam" id="PF21203">
    <property type="entry name" value="ECM10"/>
    <property type="match status" value="1"/>
</dbReference>
<dbReference type="PROSITE" id="PS50842">
    <property type="entry name" value="EXPANSIN_EG45"/>
    <property type="match status" value="1"/>
</dbReference>
<gene>
    <name evidence="5" type="ORF">C2E20_8552</name>
</gene>
<accession>A0A2P6V125</accession>
<keyword evidence="6" id="KW-1185">Reference proteome</keyword>
<comment type="caution">
    <text evidence="5">The sequence shown here is derived from an EMBL/GenBank/DDBJ whole genome shotgun (WGS) entry which is preliminary data.</text>
</comment>
<evidence type="ECO:0000256" key="1">
    <source>
        <dbReference type="ARBA" id="ARBA00022729"/>
    </source>
</evidence>